<comment type="caution">
    <text evidence="1">The sequence shown here is derived from an EMBL/GenBank/DDBJ whole genome shotgun (WGS) entry which is preliminary data.</text>
</comment>
<protein>
    <submittedName>
        <fullName evidence="1">Uncharacterized protein</fullName>
    </submittedName>
</protein>
<evidence type="ECO:0000313" key="1">
    <source>
        <dbReference type="EMBL" id="MPC42197.1"/>
    </source>
</evidence>
<organism evidence="1 2">
    <name type="scientific">Portunus trituberculatus</name>
    <name type="common">Swimming crab</name>
    <name type="synonym">Neptunus trituberculatus</name>
    <dbReference type="NCBI Taxonomy" id="210409"/>
    <lineage>
        <taxon>Eukaryota</taxon>
        <taxon>Metazoa</taxon>
        <taxon>Ecdysozoa</taxon>
        <taxon>Arthropoda</taxon>
        <taxon>Crustacea</taxon>
        <taxon>Multicrustacea</taxon>
        <taxon>Malacostraca</taxon>
        <taxon>Eumalacostraca</taxon>
        <taxon>Eucarida</taxon>
        <taxon>Decapoda</taxon>
        <taxon>Pleocyemata</taxon>
        <taxon>Brachyura</taxon>
        <taxon>Eubrachyura</taxon>
        <taxon>Portunoidea</taxon>
        <taxon>Portunidae</taxon>
        <taxon>Portuninae</taxon>
        <taxon>Portunus</taxon>
    </lineage>
</organism>
<proteinExistence type="predicted"/>
<evidence type="ECO:0000313" key="2">
    <source>
        <dbReference type="Proteomes" id="UP000324222"/>
    </source>
</evidence>
<sequence length="19" mass="2142">MTSRSGHFSGATSWRILFT</sequence>
<reference evidence="1 2" key="1">
    <citation type="submission" date="2019-05" db="EMBL/GenBank/DDBJ databases">
        <title>Another draft genome of Portunus trituberculatus and its Hox gene families provides insights of decapod evolution.</title>
        <authorList>
            <person name="Jeong J.-H."/>
            <person name="Song I."/>
            <person name="Kim S."/>
            <person name="Choi T."/>
            <person name="Kim D."/>
            <person name="Ryu S."/>
            <person name="Kim W."/>
        </authorList>
    </citation>
    <scope>NUCLEOTIDE SEQUENCE [LARGE SCALE GENOMIC DNA]</scope>
    <source>
        <tissue evidence="1">Muscle</tissue>
    </source>
</reference>
<dbReference type="Proteomes" id="UP000324222">
    <property type="component" value="Unassembled WGS sequence"/>
</dbReference>
<dbReference type="EMBL" id="VSRR010005342">
    <property type="protein sequence ID" value="MPC42197.1"/>
    <property type="molecule type" value="Genomic_DNA"/>
</dbReference>
<name>A0A5B7F9G5_PORTR</name>
<dbReference type="AlphaFoldDB" id="A0A5B7F9G5"/>
<gene>
    <name evidence="1" type="ORF">E2C01_035812</name>
</gene>
<accession>A0A5B7F9G5</accession>
<keyword evidence="2" id="KW-1185">Reference proteome</keyword>